<dbReference type="EMBL" id="JNFH02000090">
    <property type="protein sequence ID" value="KDS90634.1"/>
    <property type="molecule type" value="Genomic_DNA"/>
</dbReference>
<proteinExistence type="predicted"/>
<dbReference type="RefSeq" id="WP_050026621.1">
    <property type="nucleotide sequence ID" value="NZ_JNFH02000090.1"/>
</dbReference>
<evidence type="ECO:0000313" key="2">
    <source>
        <dbReference type="EMBL" id="KDS90634.1"/>
    </source>
</evidence>
<evidence type="ECO:0000256" key="1">
    <source>
        <dbReference type="SAM" id="Phobius"/>
    </source>
</evidence>
<protein>
    <submittedName>
        <fullName evidence="2">Uncharacterized protein</fullName>
    </submittedName>
</protein>
<evidence type="ECO:0000313" key="3">
    <source>
        <dbReference type="Proteomes" id="UP000053331"/>
    </source>
</evidence>
<dbReference type="InterPro" id="IPR058341">
    <property type="entry name" value="DUF8028"/>
</dbReference>
<keyword evidence="1" id="KW-0812">Transmembrane</keyword>
<feature type="transmembrane region" description="Helical" evidence="1">
    <location>
        <begin position="52"/>
        <end position="71"/>
    </location>
</feature>
<dbReference type="Proteomes" id="UP000053331">
    <property type="component" value="Unassembled WGS sequence"/>
</dbReference>
<keyword evidence="3" id="KW-1185">Reference proteome</keyword>
<accession>A0A081ET96</accession>
<dbReference type="Pfam" id="PF26071">
    <property type="entry name" value="DUF8028"/>
    <property type="match status" value="1"/>
</dbReference>
<feature type="transmembrane region" description="Helical" evidence="1">
    <location>
        <begin position="26"/>
        <end position="46"/>
    </location>
</feature>
<name>A0A081ET96_9EURY</name>
<dbReference type="AlphaFoldDB" id="A0A081ET96"/>
<sequence>MSIPAPTRLASGRQVAGLMTGTMKAAAFWAAIAIPTAYPVLLYMGLEGTPGLLFVGLLFANALALALGHDYKR</sequence>
<comment type="caution">
    <text evidence="2">The sequence shown here is derived from an EMBL/GenBank/DDBJ whole genome shotgun (WGS) entry which is preliminary data.</text>
</comment>
<gene>
    <name evidence="2" type="ORF">FK85_11990</name>
</gene>
<reference evidence="2 3" key="1">
    <citation type="journal article" date="2015" name="Genome Announc.">
        <title>Draft genome sequence of a Halorubrum H3 strain isolated from the burlinskoye salt lake (Altai Krai, Russia).</title>
        <authorList>
            <person name="Rozanov A.S."/>
            <person name="Bryanskaya A.V."/>
            <person name="Malup T.K."/>
            <person name="Kotenko A.V."/>
            <person name="Peltek S.E."/>
        </authorList>
    </citation>
    <scope>NUCLEOTIDE SEQUENCE [LARGE SCALE GENOMIC DNA]</scope>
    <source>
        <strain evidence="2 3">H3</strain>
    </source>
</reference>
<keyword evidence="1" id="KW-0472">Membrane</keyword>
<organism evidence="2 3">
    <name type="scientific">Halorubrum saccharovorum</name>
    <dbReference type="NCBI Taxonomy" id="2248"/>
    <lineage>
        <taxon>Archaea</taxon>
        <taxon>Methanobacteriati</taxon>
        <taxon>Methanobacteriota</taxon>
        <taxon>Stenosarchaea group</taxon>
        <taxon>Halobacteria</taxon>
        <taxon>Halobacteriales</taxon>
        <taxon>Haloferacaceae</taxon>
        <taxon>Halorubrum</taxon>
    </lineage>
</organism>
<keyword evidence="1" id="KW-1133">Transmembrane helix</keyword>